<dbReference type="Proteomes" id="UP000544551">
    <property type="component" value="Unassembled WGS sequence"/>
</dbReference>
<dbReference type="InterPro" id="IPR007721">
    <property type="entry name" value="RbsD_FucU"/>
</dbReference>
<dbReference type="EMBL" id="LSTQ01000024">
    <property type="protein sequence ID" value="OAH26111.1"/>
    <property type="molecule type" value="Genomic_DNA"/>
</dbReference>
<evidence type="ECO:0000256" key="1">
    <source>
        <dbReference type="ARBA" id="ARBA00000223"/>
    </source>
</evidence>
<dbReference type="STRING" id="1705.CA21670_02825"/>
<dbReference type="NCBIfam" id="NF008761">
    <property type="entry name" value="PRK11797.1"/>
    <property type="match status" value="1"/>
</dbReference>
<dbReference type="GO" id="GO:0016872">
    <property type="term" value="F:intramolecular lyase activity"/>
    <property type="evidence" value="ECO:0007669"/>
    <property type="project" value="InterPro"/>
</dbReference>
<dbReference type="GO" id="GO:0019303">
    <property type="term" value="P:D-ribose catabolic process"/>
    <property type="evidence" value="ECO:0007669"/>
    <property type="project" value="TreeGrafter"/>
</dbReference>
<dbReference type="Proteomes" id="UP000076947">
    <property type="component" value="Unassembled WGS sequence"/>
</dbReference>
<dbReference type="RefSeq" id="WP_066840438.1">
    <property type="nucleotide sequence ID" value="NZ_CAJFGC010000229.1"/>
</dbReference>
<gene>
    <name evidence="6" type="primary">rbsD</name>
    <name evidence="7" type="ORF">AYJ05_01315</name>
    <name evidence="6" type="ORF">HF853_02335</name>
</gene>
<dbReference type="Gene3D" id="3.40.1650.10">
    <property type="entry name" value="RbsD-like domain"/>
    <property type="match status" value="1"/>
</dbReference>
<keyword evidence="4 6" id="KW-0413">Isomerase</keyword>
<dbReference type="EC" id="5.4.99.62" evidence="2"/>
<dbReference type="SUPFAM" id="SSF102546">
    <property type="entry name" value="RbsD-like"/>
    <property type="match status" value="1"/>
</dbReference>
<comment type="caution">
    <text evidence="7">The sequence shown here is derived from an EMBL/GenBank/DDBJ whole genome shotgun (WGS) entry which is preliminary data.</text>
</comment>
<evidence type="ECO:0000313" key="7">
    <source>
        <dbReference type="EMBL" id="OAH26111.1"/>
    </source>
</evidence>
<evidence type="ECO:0000256" key="5">
    <source>
        <dbReference type="ARBA" id="ARBA00023277"/>
    </source>
</evidence>
<dbReference type="GO" id="GO:0005829">
    <property type="term" value="C:cytosol"/>
    <property type="evidence" value="ECO:0007669"/>
    <property type="project" value="TreeGrafter"/>
</dbReference>
<dbReference type="OrthoDB" id="9805009at2"/>
<sequence>MLKRGLLNPQLNEALSHLGHTDALVFADAGLPLPEDVAVVDLSITFGLPSMDDVMRAVMAELVVEGATVASESPAEFVSLVQETGKLADTAVTYISHEELKASLTGAKLIIRTGDTTPFANVIFRCGVPF</sequence>
<reference evidence="7" key="1">
    <citation type="submission" date="2016-02" db="EMBL/GenBank/DDBJ databases">
        <authorList>
            <person name="Wen L."/>
            <person name="He K."/>
            <person name="Yang H."/>
        </authorList>
    </citation>
    <scope>NUCLEOTIDE SEQUENCE [LARGE SCALE GENOMIC DNA]</scope>
    <source>
        <strain evidence="7">GA-15</strain>
    </source>
</reference>
<dbReference type="InterPro" id="IPR023064">
    <property type="entry name" value="D-ribose_pyranase"/>
</dbReference>
<evidence type="ECO:0000256" key="2">
    <source>
        <dbReference type="ARBA" id="ARBA00012862"/>
    </source>
</evidence>
<dbReference type="GO" id="GO:0048029">
    <property type="term" value="F:monosaccharide binding"/>
    <property type="evidence" value="ECO:0007669"/>
    <property type="project" value="InterPro"/>
</dbReference>
<evidence type="ECO:0000256" key="3">
    <source>
        <dbReference type="ARBA" id="ARBA00022490"/>
    </source>
</evidence>
<evidence type="ECO:0000313" key="9">
    <source>
        <dbReference type="Proteomes" id="UP000544551"/>
    </source>
</evidence>
<dbReference type="PANTHER" id="PTHR37831">
    <property type="entry name" value="D-RIBOSE PYRANASE"/>
    <property type="match status" value="1"/>
</dbReference>
<evidence type="ECO:0000313" key="8">
    <source>
        <dbReference type="Proteomes" id="UP000076947"/>
    </source>
</evidence>
<dbReference type="InterPro" id="IPR023750">
    <property type="entry name" value="RbsD-like_sf"/>
</dbReference>
<name>A0A177ICV1_9CORY</name>
<reference evidence="8" key="2">
    <citation type="submission" date="2016-02" db="EMBL/GenBank/DDBJ databases">
        <authorList>
            <person name="Kaur G."/>
            <person name="Nair G.R."/>
            <person name="Mayilraj S."/>
        </authorList>
    </citation>
    <scope>NUCLEOTIDE SEQUENCE [LARGE SCALE GENOMIC DNA]</scope>
    <source>
        <strain evidence="8">GA-15</strain>
    </source>
</reference>
<keyword evidence="3" id="KW-0963">Cytoplasm</keyword>
<dbReference type="GeneID" id="78285060"/>
<dbReference type="GO" id="GO:0062193">
    <property type="term" value="F:D-ribose pyranase activity"/>
    <property type="evidence" value="ECO:0007669"/>
    <property type="project" value="UniProtKB-EC"/>
</dbReference>
<evidence type="ECO:0000256" key="4">
    <source>
        <dbReference type="ARBA" id="ARBA00023235"/>
    </source>
</evidence>
<organism evidence="7 8">
    <name type="scientific">Corynebacterium stationis</name>
    <dbReference type="NCBI Taxonomy" id="1705"/>
    <lineage>
        <taxon>Bacteria</taxon>
        <taxon>Bacillati</taxon>
        <taxon>Actinomycetota</taxon>
        <taxon>Actinomycetes</taxon>
        <taxon>Mycobacteriales</taxon>
        <taxon>Corynebacteriaceae</taxon>
        <taxon>Corynebacterium</taxon>
    </lineage>
</organism>
<reference evidence="6 9" key="3">
    <citation type="submission" date="2020-04" db="EMBL/GenBank/DDBJ databases">
        <authorList>
            <person name="Hitch T.C.A."/>
            <person name="Wylensek D."/>
            <person name="Clavel T."/>
        </authorList>
    </citation>
    <scope>NUCLEOTIDE SEQUENCE [LARGE SCALE GENOMIC DNA]</scope>
    <source>
        <strain evidence="6 9">BL-383-APC-3D</strain>
    </source>
</reference>
<dbReference type="KEGG" id="csta:CSTAT_03535"/>
<keyword evidence="5" id="KW-0119">Carbohydrate metabolism</keyword>
<keyword evidence="8" id="KW-1185">Reference proteome</keyword>
<proteinExistence type="predicted"/>
<protein>
    <recommendedName>
        <fullName evidence="2">D-ribose pyranase</fullName>
        <ecNumber evidence="2">5.4.99.62</ecNumber>
    </recommendedName>
</protein>
<accession>A0A177ICV1</accession>
<evidence type="ECO:0000313" key="6">
    <source>
        <dbReference type="EMBL" id="NME88536.1"/>
    </source>
</evidence>
<dbReference type="PANTHER" id="PTHR37831:SF1">
    <property type="entry name" value="D-RIBOSE PYRANASE"/>
    <property type="match status" value="1"/>
</dbReference>
<dbReference type="Pfam" id="PF05025">
    <property type="entry name" value="RbsD_FucU"/>
    <property type="match status" value="1"/>
</dbReference>
<dbReference type="AlphaFoldDB" id="A0A177ICV1"/>
<dbReference type="EMBL" id="JABAFZ010000002">
    <property type="protein sequence ID" value="NME88536.1"/>
    <property type="molecule type" value="Genomic_DNA"/>
</dbReference>
<comment type="catalytic activity">
    <reaction evidence="1">
        <text>beta-D-ribopyranose = beta-D-ribofuranose</text>
        <dbReference type="Rhea" id="RHEA:25432"/>
        <dbReference type="ChEBI" id="CHEBI:27476"/>
        <dbReference type="ChEBI" id="CHEBI:47002"/>
        <dbReference type="EC" id="5.4.99.62"/>
    </reaction>
</comment>